<accession>A0A9P1FHX3</accession>
<dbReference type="Pfam" id="PF13087">
    <property type="entry name" value="AAA_12"/>
    <property type="match status" value="2"/>
</dbReference>
<dbReference type="EMBL" id="CAMXCT030000285">
    <property type="protein sequence ID" value="CAL4763953.1"/>
    <property type="molecule type" value="Genomic_DNA"/>
</dbReference>
<dbReference type="Gene3D" id="3.30.40.10">
    <property type="entry name" value="Zinc/RING finger domain, C3HC4 (zinc finger)"/>
    <property type="match status" value="1"/>
</dbReference>
<evidence type="ECO:0000256" key="2">
    <source>
        <dbReference type="ARBA" id="ARBA00022741"/>
    </source>
</evidence>
<gene>
    <name evidence="9" type="ORF">C1SCF055_LOCUS4845</name>
</gene>
<dbReference type="SUPFAM" id="SSF52540">
    <property type="entry name" value="P-loop containing nucleoside triphosphate hydrolases"/>
    <property type="match status" value="1"/>
</dbReference>
<dbReference type="GO" id="GO:0008270">
    <property type="term" value="F:zinc ion binding"/>
    <property type="evidence" value="ECO:0007669"/>
    <property type="project" value="UniProtKB-KW"/>
</dbReference>
<dbReference type="GO" id="GO:0016787">
    <property type="term" value="F:hydrolase activity"/>
    <property type="evidence" value="ECO:0007669"/>
    <property type="project" value="UniProtKB-KW"/>
</dbReference>
<dbReference type="OrthoDB" id="441449at2759"/>
<comment type="similarity">
    <text evidence="1">Belongs to the DNA2/NAM7 helicase family.</text>
</comment>
<dbReference type="Proteomes" id="UP001152797">
    <property type="component" value="Unassembled WGS sequence"/>
</dbReference>
<dbReference type="Pfam" id="PF13086">
    <property type="entry name" value="AAA_11"/>
    <property type="match status" value="1"/>
</dbReference>
<dbReference type="PANTHER" id="PTHR43788:SF8">
    <property type="entry name" value="DNA-BINDING PROTEIN SMUBP-2"/>
    <property type="match status" value="1"/>
</dbReference>
<keyword evidence="2" id="KW-0547">Nucleotide-binding</keyword>
<organism evidence="9">
    <name type="scientific">Cladocopium goreaui</name>
    <dbReference type="NCBI Taxonomy" id="2562237"/>
    <lineage>
        <taxon>Eukaryota</taxon>
        <taxon>Sar</taxon>
        <taxon>Alveolata</taxon>
        <taxon>Dinophyceae</taxon>
        <taxon>Suessiales</taxon>
        <taxon>Symbiodiniaceae</taxon>
        <taxon>Cladocopium</taxon>
    </lineage>
</organism>
<dbReference type="InterPro" id="IPR027417">
    <property type="entry name" value="P-loop_NTPase"/>
</dbReference>
<protein>
    <submittedName>
        <fullName evidence="10">ATP-dependent helicase NAM7 (Nonsense-mediat ed mRNA decay protein 1) (Nuclear accommodation of mitochondria 7 protein) (Up-frameshift suppressor 1)</fullName>
    </submittedName>
</protein>
<dbReference type="SUPFAM" id="SSF57850">
    <property type="entry name" value="RING/U-box"/>
    <property type="match status" value="1"/>
</dbReference>
<dbReference type="InterPro" id="IPR013083">
    <property type="entry name" value="Znf_RING/FYVE/PHD"/>
</dbReference>
<keyword evidence="3" id="KW-0378">Hydrolase</keyword>
<feature type="transmembrane region" description="Helical" evidence="7">
    <location>
        <begin position="544"/>
        <end position="575"/>
    </location>
</feature>
<evidence type="ECO:0000256" key="1">
    <source>
        <dbReference type="ARBA" id="ARBA00007913"/>
    </source>
</evidence>
<evidence type="ECO:0000313" key="10">
    <source>
        <dbReference type="EMBL" id="CAL4763953.1"/>
    </source>
</evidence>
<dbReference type="InterPro" id="IPR041679">
    <property type="entry name" value="DNA2/NAM7-like_C"/>
</dbReference>
<keyword evidence="11" id="KW-1185">Reference proteome</keyword>
<reference evidence="10 11" key="2">
    <citation type="submission" date="2024-05" db="EMBL/GenBank/DDBJ databases">
        <authorList>
            <person name="Chen Y."/>
            <person name="Shah S."/>
            <person name="Dougan E. K."/>
            <person name="Thang M."/>
            <person name="Chan C."/>
        </authorList>
    </citation>
    <scope>NUCLEOTIDE SEQUENCE [LARGE SCALE GENOMIC DNA]</scope>
</reference>
<keyword evidence="7" id="KW-1133">Transmembrane helix</keyword>
<keyword evidence="4 10" id="KW-0347">Helicase</keyword>
<evidence type="ECO:0000256" key="3">
    <source>
        <dbReference type="ARBA" id="ARBA00022801"/>
    </source>
</evidence>
<evidence type="ECO:0000313" key="9">
    <source>
        <dbReference type="EMBL" id="CAI3976641.1"/>
    </source>
</evidence>
<dbReference type="GO" id="GO:0005524">
    <property type="term" value="F:ATP binding"/>
    <property type="evidence" value="ECO:0007669"/>
    <property type="project" value="UniProtKB-KW"/>
</dbReference>
<dbReference type="Gene3D" id="3.40.50.300">
    <property type="entry name" value="P-loop containing nucleotide triphosphate hydrolases"/>
    <property type="match status" value="3"/>
</dbReference>
<dbReference type="InterPro" id="IPR001841">
    <property type="entry name" value="Znf_RING"/>
</dbReference>
<evidence type="ECO:0000256" key="6">
    <source>
        <dbReference type="PROSITE-ProRule" id="PRU00175"/>
    </source>
</evidence>
<keyword evidence="6" id="KW-0863">Zinc-finger</keyword>
<dbReference type="InterPro" id="IPR041677">
    <property type="entry name" value="DNA2/NAM7_AAA_11"/>
</dbReference>
<keyword evidence="6" id="KW-0479">Metal-binding</keyword>
<keyword evidence="5" id="KW-0067">ATP-binding</keyword>
<evidence type="ECO:0000256" key="5">
    <source>
        <dbReference type="ARBA" id="ARBA00022840"/>
    </source>
</evidence>
<dbReference type="InterPro" id="IPR050534">
    <property type="entry name" value="Coronavir_polyprotein_1ab"/>
</dbReference>
<dbReference type="PANTHER" id="PTHR43788">
    <property type="entry name" value="DNA2/NAM7 HELICASE FAMILY MEMBER"/>
    <property type="match status" value="1"/>
</dbReference>
<dbReference type="GO" id="GO:0043139">
    <property type="term" value="F:5'-3' DNA helicase activity"/>
    <property type="evidence" value="ECO:0007669"/>
    <property type="project" value="TreeGrafter"/>
</dbReference>
<evidence type="ECO:0000256" key="4">
    <source>
        <dbReference type="ARBA" id="ARBA00022806"/>
    </source>
</evidence>
<feature type="transmembrane region" description="Helical" evidence="7">
    <location>
        <begin position="595"/>
        <end position="615"/>
    </location>
</feature>
<dbReference type="EMBL" id="CAMXCT020000285">
    <property type="protein sequence ID" value="CAL1130016.1"/>
    <property type="molecule type" value="Genomic_DNA"/>
</dbReference>
<dbReference type="AlphaFoldDB" id="A0A9P1FHX3"/>
<proteinExistence type="inferred from homology"/>
<evidence type="ECO:0000259" key="8">
    <source>
        <dbReference type="PROSITE" id="PS50089"/>
    </source>
</evidence>
<keyword evidence="6" id="KW-0862">Zinc</keyword>
<feature type="domain" description="RING-type" evidence="8">
    <location>
        <begin position="380"/>
        <end position="427"/>
    </location>
</feature>
<name>A0A9P1FHX3_9DINO</name>
<keyword evidence="7" id="KW-0812">Transmembrane</keyword>
<reference evidence="9" key="1">
    <citation type="submission" date="2022-10" db="EMBL/GenBank/DDBJ databases">
        <authorList>
            <person name="Chen Y."/>
            <person name="Dougan E. K."/>
            <person name="Chan C."/>
            <person name="Rhodes N."/>
            <person name="Thang M."/>
        </authorList>
    </citation>
    <scope>NUCLEOTIDE SEQUENCE</scope>
</reference>
<dbReference type="PROSITE" id="PS50089">
    <property type="entry name" value="ZF_RING_2"/>
    <property type="match status" value="1"/>
</dbReference>
<comment type="caution">
    <text evidence="9">The sequence shown here is derived from an EMBL/GenBank/DDBJ whole genome shotgun (WGS) entry which is preliminary data.</text>
</comment>
<sequence length="759" mass="83966">MVLTGHVPLNVSLQALRIGFPSKVTAELRQHTLLAQAEEHPLNAKIEETRDALSQVKNALYSGQLKGKGKGLAHRDISLHVRDIQKFEQQVSDELIDAAEVVCSTLIGCGCDALLQSSFDTVIIDEASQATEPRCLVAFQKAKKQFILVGDQKQLPPVVLCQAAAEKGLQDSLFDRLLNSPSLFNREINMLQVQYRMHPLIREWPSLQFYGGKLQDGLPLSSFSKKLMSQPFRTQSFRRPAPIMYLDTSSPDAANFVQHFGGTMCANLKPWIALVTLGSWSKYNLLEVELVKLVLKTLVEAMFLTLAESVLRHGTGTGRLTERCGAHELGAYAARVRGWIWYMVDGTAGAAMPMFRNCLGQSAAEGEIYKVEREVELEVCCICLDSLCAQPVAALLSLESDTTSSCLHYMHAACAERLRPRRCPICRSAFDALSTPISKETLQEMNPSDIVAGLCVLSGHHGRAGTVPPRVAVPLLAALLPLRQTTVQKWVEKELVNSEVLNTKAVEQLLRRAGLGRGNARSEGTSASTTYTAQLRIFRRSRWLALKLMGATGAALHLGCCGMAAGVLLGCFGALPNLRLRFVRHTDDLADLDSWQALLLYVVSVVFMELVVLSLRDPRWVKRGLRYGALLGAVVGWLKALQVVDPDRHSFRRVFQMGLSGQTTWPRQWRLVDSITSVEKAGEEDIGVISPYTAQVSQIKQALENQKMKPQDLDLRLESTKALEVKTVDGYQGREKEVGLDHRDSSIRFFIEADAIPKI</sequence>
<keyword evidence="7" id="KW-0472">Membrane</keyword>
<evidence type="ECO:0000313" key="11">
    <source>
        <dbReference type="Proteomes" id="UP001152797"/>
    </source>
</evidence>
<dbReference type="EMBL" id="CAMXCT010000285">
    <property type="protein sequence ID" value="CAI3976641.1"/>
    <property type="molecule type" value="Genomic_DNA"/>
</dbReference>
<evidence type="ECO:0000256" key="7">
    <source>
        <dbReference type="SAM" id="Phobius"/>
    </source>
</evidence>